<evidence type="ECO:0000256" key="3">
    <source>
        <dbReference type="ARBA" id="ARBA00022679"/>
    </source>
</evidence>
<evidence type="ECO:0000256" key="8">
    <source>
        <dbReference type="SAM" id="Phobius"/>
    </source>
</evidence>
<evidence type="ECO:0000256" key="4">
    <source>
        <dbReference type="ARBA" id="ARBA00022692"/>
    </source>
</evidence>
<dbReference type="AlphaFoldDB" id="A0A6P1NPA5"/>
<organism evidence="9 10">
    <name type="scientific">Pseudarthrobacter psychrotolerans</name>
    <dbReference type="NCBI Taxonomy" id="2697569"/>
    <lineage>
        <taxon>Bacteria</taxon>
        <taxon>Bacillati</taxon>
        <taxon>Actinomycetota</taxon>
        <taxon>Actinomycetes</taxon>
        <taxon>Micrococcales</taxon>
        <taxon>Micrococcaceae</taxon>
        <taxon>Pseudarthrobacter</taxon>
    </lineage>
</organism>
<accession>A0A6P1NPA5</accession>
<feature type="transmembrane region" description="Helical" evidence="8">
    <location>
        <begin position="215"/>
        <end position="243"/>
    </location>
</feature>
<evidence type="ECO:0000256" key="5">
    <source>
        <dbReference type="ARBA" id="ARBA00022989"/>
    </source>
</evidence>
<evidence type="ECO:0000256" key="2">
    <source>
        <dbReference type="ARBA" id="ARBA00022475"/>
    </source>
</evidence>
<dbReference type="KEGG" id="psey:GU243_23490"/>
<keyword evidence="2" id="KW-1003">Cell membrane</keyword>
<feature type="transmembrane region" description="Helical" evidence="8">
    <location>
        <begin position="134"/>
        <end position="156"/>
    </location>
</feature>
<evidence type="ECO:0000313" key="9">
    <source>
        <dbReference type="EMBL" id="QHK22535.1"/>
    </source>
</evidence>
<dbReference type="GO" id="GO:0016758">
    <property type="term" value="F:hexosyltransferase activity"/>
    <property type="evidence" value="ECO:0007669"/>
    <property type="project" value="InterPro"/>
</dbReference>
<evidence type="ECO:0000313" key="10">
    <source>
        <dbReference type="Proteomes" id="UP000464186"/>
    </source>
</evidence>
<keyword evidence="5 8" id="KW-1133">Transmembrane helix</keyword>
<feature type="transmembrane region" description="Helical" evidence="8">
    <location>
        <begin position="305"/>
        <end position="321"/>
    </location>
</feature>
<keyword evidence="9" id="KW-0614">Plasmid</keyword>
<feature type="transmembrane region" description="Helical" evidence="8">
    <location>
        <begin position="107"/>
        <end position="127"/>
    </location>
</feature>
<protein>
    <submittedName>
        <fullName evidence="9">DUF2029 domain-containing protein</fullName>
    </submittedName>
</protein>
<evidence type="ECO:0000256" key="1">
    <source>
        <dbReference type="ARBA" id="ARBA00004651"/>
    </source>
</evidence>
<feature type="transmembrane region" description="Helical" evidence="8">
    <location>
        <begin position="327"/>
        <end position="342"/>
    </location>
</feature>
<name>A0A6P1NPA5_9MICC</name>
<dbReference type="InterPro" id="IPR018584">
    <property type="entry name" value="GT87"/>
</dbReference>
<comment type="subcellular location">
    <subcellularLocation>
        <location evidence="1">Cell membrane</location>
        <topology evidence="1">Multi-pass membrane protein</topology>
    </subcellularLocation>
</comment>
<proteinExistence type="inferred from homology"/>
<feature type="transmembrane region" description="Helical" evidence="8">
    <location>
        <begin position="349"/>
        <end position="369"/>
    </location>
</feature>
<geneLocation type="plasmid" evidence="9 10">
    <name>unnamed1</name>
</geneLocation>
<comment type="similarity">
    <text evidence="7">Belongs to the glycosyltransferase 87 family.</text>
</comment>
<feature type="transmembrane region" description="Helical" evidence="8">
    <location>
        <begin position="187"/>
        <end position="208"/>
    </location>
</feature>
<feature type="transmembrane region" description="Helical" evidence="8">
    <location>
        <begin position="20"/>
        <end position="40"/>
    </location>
</feature>
<evidence type="ECO:0000256" key="6">
    <source>
        <dbReference type="ARBA" id="ARBA00023136"/>
    </source>
</evidence>
<dbReference type="Pfam" id="PF09594">
    <property type="entry name" value="GT87"/>
    <property type="match status" value="1"/>
</dbReference>
<keyword evidence="3" id="KW-0808">Transferase</keyword>
<dbReference type="EMBL" id="CP047899">
    <property type="protein sequence ID" value="QHK22535.1"/>
    <property type="molecule type" value="Genomic_DNA"/>
</dbReference>
<keyword evidence="4 8" id="KW-0812">Transmembrane</keyword>
<keyword evidence="6 8" id="KW-0472">Membrane</keyword>
<keyword evidence="10" id="KW-1185">Reference proteome</keyword>
<reference evidence="9 10" key="1">
    <citation type="submission" date="2020-01" db="EMBL/GenBank/DDBJ databases">
        <title>Pseudarthrobacter psychrotolerans sp. nov., isolated from antarctic soil.</title>
        <authorList>
            <person name="Shin Y."/>
            <person name="Park W."/>
        </authorList>
    </citation>
    <scope>NUCLEOTIDE SEQUENCE [LARGE SCALE GENOMIC DNA]</scope>
    <source>
        <strain evidence="9 10">YJ56</strain>
        <plasmid evidence="9 10">unnamed1</plasmid>
    </source>
</reference>
<feature type="transmembrane region" description="Helical" evidence="8">
    <location>
        <begin position="283"/>
        <end position="300"/>
    </location>
</feature>
<feature type="transmembrane region" description="Helical" evidence="8">
    <location>
        <begin position="381"/>
        <end position="402"/>
    </location>
</feature>
<dbReference type="Proteomes" id="UP000464186">
    <property type="component" value="Plasmid unnamed1"/>
</dbReference>
<sequence>MFTASNRKSHYVSIQILRYVTRLGPVAIAVMVLGIAFASLRLLNMGIYPPVDFLVYRYGSAASWSRDIYATNLFGEFLPPEGLPFVYTPFAAGLLTLTGMFSAQTAFTVWTIGSVAILAFIIGICLPPSLPRRLWIWAGLLVLACCTTIIAQHLVWGQINLLLAGLCLADFFRNTDGRWSRYVPKGILIGVAAGIKLTPAIFIPYLLITRQWRMAFCAIAGFAGTVAVGAILFPAMSVTYWFASVWELSSKVDLGTQFASAGNNSIQGAAAALGEWTMTPSKALVVVVAIICLLLAAAIFRSGHTLAAVLAVGLTATLVSPVSWLHHWVYLIPALIVLWFLGQTKTHIFVFVAALALVIQGTDVGESILQSGPSWLTPLGILLRESLLFASATTIAMFFALCRAAPRPAMSPAPQPLESAHR</sequence>
<gene>
    <name evidence="9" type="ORF">GU243_23490</name>
</gene>
<dbReference type="GO" id="GO:0005886">
    <property type="term" value="C:plasma membrane"/>
    <property type="evidence" value="ECO:0007669"/>
    <property type="project" value="UniProtKB-SubCell"/>
</dbReference>
<evidence type="ECO:0000256" key="7">
    <source>
        <dbReference type="ARBA" id="ARBA00024033"/>
    </source>
</evidence>